<feature type="region of interest" description="Disordered" evidence="2">
    <location>
        <begin position="281"/>
        <end position="478"/>
    </location>
</feature>
<evidence type="ECO:0000313" key="5">
    <source>
        <dbReference type="Proteomes" id="UP000230233"/>
    </source>
</evidence>
<feature type="compositionally biased region" description="Polar residues" evidence="2">
    <location>
        <begin position="294"/>
        <end position="307"/>
    </location>
</feature>
<feature type="compositionally biased region" description="Polar residues" evidence="2">
    <location>
        <begin position="188"/>
        <end position="210"/>
    </location>
</feature>
<dbReference type="Gene3D" id="3.30.160.60">
    <property type="entry name" value="Classic Zinc Finger"/>
    <property type="match status" value="1"/>
</dbReference>
<feature type="compositionally biased region" description="Polar residues" evidence="2">
    <location>
        <begin position="384"/>
        <end position="401"/>
    </location>
</feature>
<feature type="compositionally biased region" description="Basic and acidic residues" evidence="2">
    <location>
        <begin position="115"/>
        <end position="124"/>
    </location>
</feature>
<keyword evidence="5" id="KW-1185">Reference proteome</keyword>
<organism evidence="4 5">
    <name type="scientific">Caenorhabditis nigoni</name>
    <dbReference type="NCBI Taxonomy" id="1611254"/>
    <lineage>
        <taxon>Eukaryota</taxon>
        <taxon>Metazoa</taxon>
        <taxon>Ecdysozoa</taxon>
        <taxon>Nematoda</taxon>
        <taxon>Chromadorea</taxon>
        <taxon>Rhabditida</taxon>
        <taxon>Rhabditina</taxon>
        <taxon>Rhabditomorpha</taxon>
        <taxon>Rhabditoidea</taxon>
        <taxon>Rhabditidae</taxon>
        <taxon>Peloderinae</taxon>
        <taxon>Caenorhabditis</taxon>
    </lineage>
</organism>
<keyword evidence="1" id="KW-0863">Zinc-finger</keyword>
<feature type="domain" description="C2H2-type" evidence="3">
    <location>
        <begin position="16"/>
        <end position="43"/>
    </location>
</feature>
<dbReference type="PROSITE" id="PS00028">
    <property type="entry name" value="ZINC_FINGER_C2H2_1"/>
    <property type="match status" value="1"/>
</dbReference>
<gene>
    <name evidence="4" type="primary">Cnig_chr_X.g22449</name>
    <name evidence="4" type="ORF">B9Z55_022449</name>
</gene>
<dbReference type="GO" id="GO:0008270">
    <property type="term" value="F:zinc ion binding"/>
    <property type="evidence" value="ECO:0007669"/>
    <property type="project" value="UniProtKB-KW"/>
</dbReference>
<keyword evidence="1" id="KW-0862">Zinc</keyword>
<sequence length="509" mass="55747">MHNMFPEIKDPLLKRYTCPLCSISFYSKSGLYHHRKNHHRKYTCLICDNVDHSEVDVRKHMLEKHNHAKIVPCGHCGLVFESFSHLRHHHVLSTNTKRKCEPVEPIAINGDNPGDEQHDTHNNRSSFERGAHLSVEEESTTGADFASFRKVLEDTFNKEFCTKLVITALEAEKSRMGEKSKSEKLQQNEENQASEEFTPTQSPDSIANKNQTENEKMYQSLINKAVEMILNRGTHSDEDLVSVSFWERMIIFADFKVTNYLKDNASKKMNIMRTPAKVKVLGKRAPCPRRAFSPSPSGQPAASTKKSTGAKPSIKKASKPSMKKATKPSIKKATKTSAKKGIKPLIKKATKPLQKAPARSVVVPAKAPSSVKSSGTPTPKAAPTRSNGRHATQAATPSTSKAPVKAVTVSDGASTRRGNRKTATPSAPKARAHVVASAGTPNRVGVRKTATPTASKARANVVASVGTPNRGGIRKTAAPAVRRDSVIDPKLVLKGSRPKKNKVIFDPTN</sequence>
<dbReference type="InterPro" id="IPR036236">
    <property type="entry name" value="Znf_C2H2_sf"/>
</dbReference>
<dbReference type="SMART" id="SM00355">
    <property type="entry name" value="ZnF_C2H2"/>
    <property type="match status" value="3"/>
</dbReference>
<protein>
    <recommendedName>
        <fullName evidence="3">C2H2-type domain-containing protein</fullName>
    </recommendedName>
</protein>
<dbReference type="Proteomes" id="UP000230233">
    <property type="component" value="Chromosome X"/>
</dbReference>
<feature type="compositionally biased region" description="Basic residues" evidence="2">
    <location>
        <begin position="313"/>
        <end position="350"/>
    </location>
</feature>
<accession>A0A2G5SKQ6</accession>
<feature type="compositionally biased region" description="Low complexity" evidence="2">
    <location>
        <begin position="355"/>
        <end position="374"/>
    </location>
</feature>
<feature type="compositionally biased region" description="Basic and acidic residues" evidence="2">
    <location>
        <begin position="173"/>
        <end position="187"/>
    </location>
</feature>
<proteinExistence type="predicted"/>
<evidence type="ECO:0000313" key="4">
    <source>
        <dbReference type="EMBL" id="PIC15499.1"/>
    </source>
</evidence>
<dbReference type="EMBL" id="PDUG01000006">
    <property type="protein sequence ID" value="PIC15499.1"/>
    <property type="molecule type" value="Genomic_DNA"/>
</dbReference>
<evidence type="ECO:0000256" key="2">
    <source>
        <dbReference type="SAM" id="MobiDB-lite"/>
    </source>
</evidence>
<dbReference type="AlphaFoldDB" id="A0A2G5SKQ6"/>
<feature type="region of interest" description="Disordered" evidence="2">
    <location>
        <begin position="105"/>
        <end position="124"/>
    </location>
</feature>
<evidence type="ECO:0000259" key="3">
    <source>
        <dbReference type="PROSITE" id="PS50157"/>
    </source>
</evidence>
<dbReference type="SUPFAM" id="SSF57667">
    <property type="entry name" value="beta-beta-alpha zinc fingers"/>
    <property type="match status" value="1"/>
</dbReference>
<dbReference type="OrthoDB" id="10066771at2759"/>
<dbReference type="InterPro" id="IPR013087">
    <property type="entry name" value="Znf_C2H2_type"/>
</dbReference>
<feature type="region of interest" description="Disordered" evidence="2">
    <location>
        <begin position="173"/>
        <end position="210"/>
    </location>
</feature>
<evidence type="ECO:0000256" key="1">
    <source>
        <dbReference type="PROSITE-ProRule" id="PRU00042"/>
    </source>
</evidence>
<keyword evidence="1" id="KW-0479">Metal-binding</keyword>
<dbReference type="STRING" id="1611254.A0A2G5SKQ6"/>
<name>A0A2G5SKQ6_9PELO</name>
<dbReference type="PROSITE" id="PS50157">
    <property type="entry name" value="ZINC_FINGER_C2H2_2"/>
    <property type="match status" value="1"/>
</dbReference>
<reference evidence="5" key="1">
    <citation type="submission" date="2017-10" db="EMBL/GenBank/DDBJ databases">
        <title>Rapid genome shrinkage in a self-fertile nematode reveals novel sperm competition proteins.</title>
        <authorList>
            <person name="Yin D."/>
            <person name="Schwarz E.M."/>
            <person name="Thomas C.G."/>
            <person name="Felde R.L."/>
            <person name="Korf I.F."/>
            <person name="Cutter A.D."/>
            <person name="Schartner C.M."/>
            <person name="Ralston E.J."/>
            <person name="Meyer B.J."/>
            <person name="Haag E.S."/>
        </authorList>
    </citation>
    <scope>NUCLEOTIDE SEQUENCE [LARGE SCALE GENOMIC DNA]</scope>
    <source>
        <strain evidence="5">JU1422</strain>
    </source>
</reference>
<comment type="caution">
    <text evidence="4">The sequence shown here is derived from an EMBL/GenBank/DDBJ whole genome shotgun (WGS) entry which is preliminary data.</text>
</comment>